<dbReference type="PROSITE" id="PS01124">
    <property type="entry name" value="HTH_ARAC_FAMILY_2"/>
    <property type="match status" value="1"/>
</dbReference>
<feature type="domain" description="HTH araC/xylS-type" evidence="4">
    <location>
        <begin position="188"/>
        <end position="286"/>
    </location>
</feature>
<dbReference type="Proteomes" id="UP000032534">
    <property type="component" value="Unassembled WGS sequence"/>
</dbReference>
<dbReference type="InterPro" id="IPR009057">
    <property type="entry name" value="Homeodomain-like_sf"/>
</dbReference>
<keyword evidence="1" id="KW-0805">Transcription regulation</keyword>
<dbReference type="SUPFAM" id="SSF51215">
    <property type="entry name" value="Regulatory protein AraC"/>
    <property type="match status" value="1"/>
</dbReference>
<dbReference type="PATRIC" id="fig|159743.3.peg.2765"/>
<proteinExistence type="predicted"/>
<dbReference type="RefSeq" id="WP_044646418.1">
    <property type="nucleotide sequence ID" value="NZ_JTHP01000021.1"/>
</dbReference>
<dbReference type="SMART" id="SM00342">
    <property type="entry name" value="HTH_ARAC"/>
    <property type="match status" value="1"/>
</dbReference>
<dbReference type="Pfam" id="PF02311">
    <property type="entry name" value="AraC_binding"/>
    <property type="match status" value="1"/>
</dbReference>
<organism evidence="5 6">
    <name type="scientific">Paenibacillus terrae</name>
    <dbReference type="NCBI Taxonomy" id="159743"/>
    <lineage>
        <taxon>Bacteria</taxon>
        <taxon>Bacillati</taxon>
        <taxon>Bacillota</taxon>
        <taxon>Bacilli</taxon>
        <taxon>Bacillales</taxon>
        <taxon>Paenibacillaceae</taxon>
        <taxon>Paenibacillus</taxon>
    </lineage>
</organism>
<keyword evidence="2" id="KW-0238">DNA-binding</keyword>
<reference evidence="5 6" key="1">
    <citation type="submission" date="2014-11" db="EMBL/GenBank/DDBJ databases">
        <title>Draft Genome Sequences of Paenibacillus polymyxa NRRL B-30509 and Paenibacillus terrae NRRL B-30644, Strains from a Poultry Environment that Produce Tridecaptin A and Paenicidins.</title>
        <authorList>
            <person name="van Belkum M.J."/>
            <person name="Lohans C.T."/>
            <person name="Vederas J.C."/>
        </authorList>
    </citation>
    <scope>NUCLEOTIDE SEQUENCE [LARGE SCALE GENOMIC DNA]</scope>
    <source>
        <strain evidence="5 6">NRRL B-30644</strain>
    </source>
</reference>
<dbReference type="InterPro" id="IPR020449">
    <property type="entry name" value="Tscrpt_reg_AraC-type_HTH"/>
</dbReference>
<dbReference type="PRINTS" id="PR00032">
    <property type="entry name" value="HTHARAC"/>
</dbReference>
<keyword evidence="6" id="KW-1185">Reference proteome</keyword>
<dbReference type="Gene3D" id="2.60.120.280">
    <property type="entry name" value="Regulatory protein AraC"/>
    <property type="match status" value="1"/>
</dbReference>
<dbReference type="OrthoDB" id="2638442at2"/>
<dbReference type="GO" id="GO:0043565">
    <property type="term" value="F:sequence-specific DNA binding"/>
    <property type="evidence" value="ECO:0007669"/>
    <property type="project" value="InterPro"/>
</dbReference>
<dbReference type="PROSITE" id="PS00041">
    <property type="entry name" value="HTH_ARAC_FAMILY_1"/>
    <property type="match status" value="1"/>
</dbReference>
<evidence type="ECO:0000313" key="6">
    <source>
        <dbReference type="Proteomes" id="UP000032534"/>
    </source>
</evidence>
<dbReference type="PANTHER" id="PTHR43280:SF2">
    <property type="entry name" value="HTH-TYPE TRANSCRIPTIONAL REGULATOR EXSA"/>
    <property type="match status" value="1"/>
</dbReference>
<sequence length="300" mass="34865">MKRVKNEDHFDIVEDHYFTATELEKSSAIWPVRLGMDISKTSCHVGPKAVPYFYLIFVLDGQAEFIYKQKKYHVQKSDLFCFFPHLAHEYYTDQENPLQKVWIAFEGPKSLALLERIGIKPCTPFLANAVSEEVTGLISNLFSIVNDNSRRDSDLSRLITLHQIFEELSRNTSDTLRNSVVSSDYWLQQGKDYIDMHYCDRITIEQIAEHVGVDRAHFSRKFHSTFLISPAKYLQNLKIDEAKRLLEQTTYNLSIIAQSIGYTDMSTFSKAFKKTAGIPPREHRFRHQARQEFHTPTLSM</sequence>
<dbReference type="InterPro" id="IPR037923">
    <property type="entry name" value="HTH-like"/>
</dbReference>
<comment type="caution">
    <text evidence="5">The sequence shown here is derived from an EMBL/GenBank/DDBJ whole genome shotgun (WGS) entry which is preliminary data.</text>
</comment>
<evidence type="ECO:0000256" key="1">
    <source>
        <dbReference type="ARBA" id="ARBA00023015"/>
    </source>
</evidence>
<dbReference type="InterPro" id="IPR003313">
    <property type="entry name" value="AraC-bd"/>
</dbReference>
<dbReference type="Pfam" id="PF12833">
    <property type="entry name" value="HTH_18"/>
    <property type="match status" value="1"/>
</dbReference>
<evidence type="ECO:0000259" key="4">
    <source>
        <dbReference type="PROSITE" id="PS01124"/>
    </source>
</evidence>
<gene>
    <name evidence="5" type="ORF">QD47_12400</name>
</gene>
<name>A0A0D7X5Q2_9BACL</name>
<dbReference type="AlphaFoldDB" id="A0A0D7X5Q2"/>
<dbReference type="InterPro" id="IPR018060">
    <property type="entry name" value="HTH_AraC"/>
</dbReference>
<accession>A0A0D7X5Q2</accession>
<dbReference type="SUPFAM" id="SSF46689">
    <property type="entry name" value="Homeodomain-like"/>
    <property type="match status" value="2"/>
</dbReference>
<dbReference type="Gene3D" id="1.10.10.60">
    <property type="entry name" value="Homeodomain-like"/>
    <property type="match status" value="2"/>
</dbReference>
<dbReference type="GO" id="GO:0003700">
    <property type="term" value="F:DNA-binding transcription factor activity"/>
    <property type="evidence" value="ECO:0007669"/>
    <property type="project" value="InterPro"/>
</dbReference>
<evidence type="ECO:0000256" key="3">
    <source>
        <dbReference type="ARBA" id="ARBA00023163"/>
    </source>
</evidence>
<evidence type="ECO:0000313" key="5">
    <source>
        <dbReference type="EMBL" id="KJD45332.1"/>
    </source>
</evidence>
<protein>
    <submittedName>
        <fullName evidence="5">AraC family transcriptional regulator</fullName>
    </submittedName>
</protein>
<dbReference type="EMBL" id="JTHP01000021">
    <property type="protein sequence ID" value="KJD45332.1"/>
    <property type="molecule type" value="Genomic_DNA"/>
</dbReference>
<evidence type="ECO:0000256" key="2">
    <source>
        <dbReference type="ARBA" id="ARBA00023125"/>
    </source>
</evidence>
<dbReference type="PANTHER" id="PTHR43280">
    <property type="entry name" value="ARAC-FAMILY TRANSCRIPTIONAL REGULATOR"/>
    <property type="match status" value="1"/>
</dbReference>
<dbReference type="InterPro" id="IPR018062">
    <property type="entry name" value="HTH_AraC-typ_CS"/>
</dbReference>
<keyword evidence="3" id="KW-0804">Transcription</keyword>